<evidence type="ECO:0000256" key="6">
    <source>
        <dbReference type="ARBA" id="ARBA00023004"/>
    </source>
</evidence>
<dbReference type="AlphaFoldDB" id="A0A0C9TGP2"/>
<dbReference type="HOGENOM" id="CLU_001570_2_2_1"/>
<dbReference type="GO" id="GO:0020037">
    <property type="term" value="F:heme binding"/>
    <property type="evidence" value="ECO:0007669"/>
    <property type="project" value="InterPro"/>
</dbReference>
<dbReference type="PANTHER" id="PTHR46300:SF7">
    <property type="entry name" value="P450, PUTATIVE (EUROFUNG)-RELATED"/>
    <property type="match status" value="1"/>
</dbReference>
<dbReference type="Gene3D" id="1.10.630.10">
    <property type="entry name" value="Cytochrome P450"/>
    <property type="match status" value="1"/>
</dbReference>
<dbReference type="GO" id="GO:0004497">
    <property type="term" value="F:monooxygenase activity"/>
    <property type="evidence" value="ECO:0007669"/>
    <property type="project" value="UniProtKB-KW"/>
</dbReference>
<keyword evidence="6" id="KW-0408">Iron</keyword>
<evidence type="ECO:0008006" key="11">
    <source>
        <dbReference type="Google" id="ProtNLM"/>
    </source>
</evidence>
<evidence type="ECO:0000256" key="4">
    <source>
        <dbReference type="ARBA" id="ARBA00022723"/>
    </source>
</evidence>
<sequence>MDSALTPLHIITAGSAALVFCIWFYTRRLWRLNLPPGVRGLRCLFIIPPADGKVWLEMLEFNRQHGDLASASLFGDHIIVTGSAKIAEDLLEKRSANYSDRPRSIMCGELSGWGKIMLLSNYNDWFRAHRKLFARGIGSYATLQAHVRKNFTSIILRILHGYVTQEGDDPLVGLAHTANSQLSMASMPGLYYVDIFPSRKLTLPP</sequence>
<feature type="transmembrane region" description="Helical" evidence="8">
    <location>
        <begin position="6"/>
        <end position="25"/>
    </location>
</feature>
<evidence type="ECO:0000256" key="2">
    <source>
        <dbReference type="ARBA" id="ARBA00010617"/>
    </source>
</evidence>
<name>A0A0C9TGP2_PAXIN</name>
<dbReference type="PANTHER" id="PTHR46300">
    <property type="entry name" value="P450, PUTATIVE (EUROFUNG)-RELATED-RELATED"/>
    <property type="match status" value="1"/>
</dbReference>
<gene>
    <name evidence="9" type="ORF">PAXINDRAFT_103081</name>
</gene>
<dbReference type="EMBL" id="KN820002">
    <property type="protein sequence ID" value="KIJ07147.1"/>
    <property type="molecule type" value="Genomic_DNA"/>
</dbReference>
<dbReference type="GO" id="GO:0005506">
    <property type="term" value="F:iron ion binding"/>
    <property type="evidence" value="ECO:0007669"/>
    <property type="project" value="InterPro"/>
</dbReference>
<comment type="similarity">
    <text evidence="2">Belongs to the cytochrome P450 family.</text>
</comment>
<dbReference type="InterPro" id="IPR036396">
    <property type="entry name" value="Cyt_P450_sf"/>
</dbReference>
<evidence type="ECO:0000313" key="10">
    <source>
        <dbReference type="Proteomes" id="UP000053647"/>
    </source>
</evidence>
<evidence type="ECO:0000313" key="9">
    <source>
        <dbReference type="EMBL" id="KIJ07147.1"/>
    </source>
</evidence>
<keyword evidence="8" id="KW-0812">Transmembrane</keyword>
<comment type="cofactor">
    <cofactor evidence="1">
        <name>heme</name>
        <dbReference type="ChEBI" id="CHEBI:30413"/>
    </cofactor>
</comment>
<dbReference type="InterPro" id="IPR050364">
    <property type="entry name" value="Cytochrome_P450_fung"/>
</dbReference>
<accession>A0A0C9TGP2</accession>
<evidence type="ECO:0000256" key="7">
    <source>
        <dbReference type="ARBA" id="ARBA00023033"/>
    </source>
</evidence>
<keyword evidence="3" id="KW-0349">Heme</keyword>
<dbReference type="SUPFAM" id="SSF48264">
    <property type="entry name" value="Cytochrome P450"/>
    <property type="match status" value="1"/>
</dbReference>
<evidence type="ECO:0000256" key="3">
    <source>
        <dbReference type="ARBA" id="ARBA00022617"/>
    </source>
</evidence>
<dbReference type="OrthoDB" id="2692099at2759"/>
<proteinExistence type="inferred from homology"/>
<organism evidence="9 10">
    <name type="scientific">Paxillus involutus ATCC 200175</name>
    <dbReference type="NCBI Taxonomy" id="664439"/>
    <lineage>
        <taxon>Eukaryota</taxon>
        <taxon>Fungi</taxon>
        <taxon>Dikarya</taxon>
        <taxon>Basidiomycota</taxon>
        <taxon>Agaricomycotina</taxon>
        <taxon>Agaricomycetes</taxon>
        <taxon>Agaricomycetidae</taxon>
        <taxon>Boletales</taxon>
        <taxon>Paxilineae</taxon>
        <taxon>Paxillaceae</taxon>
        <taxon>Paxillus</taxon>
    </lineage>
</organism>
<keyword evidence="5" id="KW-0560">Oxidoreductase</keyword>
<evidence type="ECO:0000256" key="8">
    <source>
        <dbReference type="SAM" id="Phobius"/>
    </source>
</evidence>
<protein>
    <recommendedName>
        <fullName evidence="11">Cytochrome P450</fullName>
    </recommendedName>
</protein>
<keyword evidence="7" id="KW-0503">Monooxygenase</keyword>
<dbReference type="GO" id="GO:0016705">
    <property type="term" value="F:oxidoreductase activity, acting on paired donors, with incorporation or reduction of molecular oxygen"/>
    <property type="evidence" value="ECO:0007669"/>
    <property type="project" value="InterPro"/>
</dbReference>
<keyword evidence="8" id="KW-1133">Transmembrane helix</keyword>
<keyword evidence="10" id="KW-1185">Reference proteome</keyword>
<reference evidence="10" key="2">
    <citation type="submission" date="2015-01" db="EMBL/GenBank/DDBJ databases">
        <title>Evolutionary Origins and Diversification of the Mycorrhizal Mutualists.</title>
        <authorList>
            <consortium name="DOE Joint Genome Institute"/>
            <consortium name="Mycorrhizal Genomics Consortium"/>
            <person name="Kohler A."/>
            <person name="Kuo A."/>
            <person name="Nagy L.G."/>
            <person name="Floudas D."/>
            <person name="Copeland A."/>
            <person name="Barry K.W."/>
            <person name="Cichocki N."/>
            <person name="Veneault-Fourrey C."/>
            <person name="LaButti K."/>
            <person name="Lindquist E.A."/>
            <person name="Lipzen A."/>
            <person name="Lundell T."/>
            <person name="Morin E."/>
            <person name="Murat C."/>
            <person name="Riley R."/>
            <person name="Ohm R."/>
            <person name="Sun H."/>
            <person name="Tunlid A."/>
            <person name="Henrissat B."/>
            <person name="Grigoriev I.V."/>
            <person name="Hibbett D.S."/>
            <person name="Martin F."/>
        </authorList>
    </citation>
    <scope>NUCLEOTIDE SEQUENCE [LARGE SCALE GENOMIC DNA]</scope>
    <source>
        <strain evidence="10">ATCC 200175</strain>
    </source>
</reference>
<reference evidence="9 10" key="1">
    <citation type="submission" date="2014-06" db="EMBL/GenBank/DDBJ databases">
        <authorList>
            <consortium name="DOE Joint Genome Institute"/>
            <person name="Kuo A."/>
            <person name="Kohler A."/>
            <person name="Nagy L.G."/>
            <person name="Floudas D."/>
            <person name="Copeland A."/>
            <person name="Barry K.W."/>
            <person name="Cichocki N."/>
            <person name="Veneault-Fourrey C."/>
            <person name="LaButti K."/>
            <person name="Lindquist E.A."/>
            <person name="Lipzen A."/>
            <person name="Lundell T."/>
            <person name="Morin E."/>
            <person name="Murat C."/>
            <person name="Sun H."/>
            <person name="Tunlid A."/>
            <person name="Henrissat B."/>
            <person name="Grigoriev I.V."/>
            <person name="Hibbett D.S."/>
            <person name="Martin F."/>
            <person name="Nordberg H.P."/>
            <person name="Cantor M.N."/>
            <person name="Hua S.X."/>
        </authorList>
    </citation>
    <scope>NUCLEOTIDE SEQUENCE [LARGE SCALE GENOMIC DNA]</scope>
    <source>
        <strain evidence="9 10">ATCC 200175</strain>
    </source>
</reference>
<dbReference type="Proteomes" id="UP000053647">
    <property type="component" value="Unassembled WGS sequence"/>
</dbReference>
<evidence type="ECO:0000256" key="1">
    <source>
        <dbReference type="ARBA" id="ARBA00001971"/>
    </source>
</evidence>
<evidence type="ECO:0000256" key="5">
    <source>
        <dbReference type="ARBA" id="ARBA00023002"/>
    </source>
</evidence>
<keyword evidence="8" id="KW-0472">Membrane</keyword>
<keyword evidence="4" id="KW-0479">Metal-binding</keyword>